<dbReference type="InterPro" id="IPR051531">
    <property type="entry name" value="N-acetyltransferase"/>
</dbReference>
<dbReference type="SUPFAM" id="SSF55729">
    <property type="entry name" value="Acyl-CoA N-acyltransferases (Nat)"/>
    <property type="match status" value="1"/>
</dbReference>
<keyword evidence="3" id="KW-1185">Reference proteome</keyword>
<accession>A0ABN0X7Q7</accession>
<evidence type="ECO:0000313" key="2">
    <source>
        <dbReference type="EMBL" id="GAA0357265.1"/>
    </source>
</evidence>
<dbReference type="RefSeq" id="WP_343844881.1">
    <property type="nucleotide sequence ID" value="NZ_BAAAEI010000012.1"/>
</dbReference>
<dbReference type="Proteomes" id="UP001501757">
    <property type="component" value="Unassembled WGS sequence"/>
</dbReference>
<reference evidence="2 3" key="1">
    <citation type="journal article" date="2019" name="Int. J. Syst. Evol. Microbiol.">
        <title>The Global Catalogue of Microorganisms (GCM) 10K type strain sequencing project: providing services to taxonomists for standard genome sequencing and annotation.</title>
        <authorList>
            <consortium name="The Broad Institute Genomics Platform"/>
            <consortium name="The Broad Institute Genome Sequencing Center for Infectious Disease"/>
            <person name="Wu L."/>
            <person name="Ma J."/>
        </authorList>
    </citation>
    <scope>NUCLEOTIDE SEQUENCE [LARGE SCALE GENOMIC DNA]</scope>
    <source>
        <strain evidence="2 3">JCM 13378</strain>
    </source>
</reference>
<dbReference type="InterPro" id="IPR016181">
    <property type="entry name" value="Acyl_CoA_acyltransferase"/>
</dbReference>
<evidence type="ECO:0000259" key="1">
    <source>
        <dbReference type="PROSITE" id="PS51186"/>
    </source>
</evidence>
<dbReference type="PANTHER" id="PTHR43792">
    <property type="entry name" value="GNAT FAMILY, PUTATIVE (AFU_ORTHOLOGUE AFUA_3G00765)-RELATED-RELATED"/>
    <property type="match status" value="1"/>
</dbReference>
<organism evidence="2 3">
    <name type="scientific">Bowmanella denitrificans</name>
    <dbReference type="NCBI Taxonomy" id="366582"/>
    <lineage>
        <taxon>Bacteria</taxon>
        <taxon>Pseudomonadati</taxon>
        <taxon>Pseudomonadota</taxon>
        <taxon>Gammaproteobacteria</taxon>
        <taxon>Alteromonadales</taxon>
        <taxon>Alteromonadaceae</taxon>
        <taxon>Bowmanella</taxon>
    </lineage>
</organism>
<dbReference type="EMBL" id="BAAAEI010000012">
    <property type="protein sequence ID" value="GAA0357265.1"/>
    <property type="molecule type" value="Genomic_DNA"/>
</dbReference>
<proteinExistence type="predicted"/>
<evidence type="ECO:0000313" key="3">
    <source>
        <dbReference type="Proteomes" id="UP001501757"/>
    </source>
</evidence>
<dbReference type="PROSITE" id="PS51186">
    <property type="entry name" value="GNAT"/>
    <property type="match status" value="1"/>
</dbReference>
<gene>
    <name evidence="2" type="ORF">GCM10009092_21860</name>
</gene>
<dbReference type="InterPro" id="IPR000182">
    <property type="entry name" value="GNAT_dom"/>
</dbReference>
<feature type="domain" description="N-acetyltransferase" evidence="1">
    <location>
        <begin position="8"/>
        <end position="166"/>
    </location>
</feature>
<comment type="caution">
    <text evidence="2">The sequence shown here is derived from an EMBL/GenBank/DDBJ whole genome shotgun (WGS) entry which is preliminary data.</text>
</comment>
<name>A0ABN0X7Q7_9ALTE</name>
<dbReference type="PANTHER" id="PTHR43792:SF1">
    <property type="entry name" value="N-ACETYLTRANSFERASE DOMAIN-CONTAINING PROTEIN"/>
    <property type="match status" value="1"/>
</dbReference>
<dbReference type="Pfam" id="PF13302">
    <property type="entry name" value="Acetyltransf_3"/>
    <property type="match status" value="1"/>
</dbReference>
<sequence length="167" mass="19161">MIPTLETDRLRLIPPNLDSFDVYQRFYTDPEASALYGGPIGKEQVWARLKADIGSWHLLGFGVWVIQQKSDHRQIGTCGFWQGADWPRELTWWVMPDSRGKGIATEASKAALLYAYNQFKWDQVETYMNDENVAARHLVEKLGGRKVRRQTFSDGLSRDIYALPKPA</sequence>
<dbReference type="Gene3D" id="3.40.630.30">
    <property type="match status" value="1"/>
</dbReference>
<protein>
    <submittedName>
        <fullName evidence="2">GNAT family N-acetyltransferase</fullName>
    </submittedName>
</protein>